<evidence type="ECO:0000313" key="4">
    <source>
        <dbReference type="Proteomes" id="UP000005532"/>
    </source>
</evidence>
<protein>
    <recommendedName>
        <fullName evidence="2">TauD/TfdA-like domain-containing protein</fullName>
    </recommendedName>
</protein>
<evidence type="ECO:0000256" key="1">
    <source>
        <dbReference type="ARBA" id="ARBA00023002"/>
    </source>
</evidence>
<proteinExistence type="predicted"/>
<dbReference type="InterPro" id="IPR042098">
    <property type="entry name" value="TauD-like_sf"/>
</dbReference>
<dbReference type="RefSeq" id="WP_005824361.1">
    <property type="nucleotide sequence ID" value="NZ_ACQL01000099.1"/>
</dbReference>
<gene>
    <name evidence="3" type="ORF">AM305_10486</name>
</gene>
<keyword evidence="1" id="KW-0560">Oxidoreductase</keyword>
<organism evidence="3 4">
    <name type="scientific">Actinobacillus minor NM305</name>
    <dbReference type="NCBI Taxonomy" id="637911"/>
    <lineage>
        <taxon>Bacteria</taxon>
        <taxon>Pseudomonadati</taxon>
        <taxon>Pseudomonadota</taxon>
        <taxon>Gammaproteobacteria</taxon>
        <taxon>Pasteurellales</taxon>
        <taxon>Pasteurellaceae</taxon>
        <taxon>Actinobacillus</taxon>
    </lineage>
</organism>
<name>C5S2J6_9PAST</name>
<dbReference type="Gene3D" id="3.60.130.10">
    <property type="entry name" value="Clavaminate synthase-like"/>
    <property type="match status" value="1"/>
</dbReference>
<dbReference type="GO" id="GO:0016706">
    <property type="term" value="F:2-oxoglutarate-dependent dioxygenase activity"/>
    <property type="evidence" value="ECO:0007669"/>
    <property type="project" value="UniProtKB-ARBA"/>
</dbReference>
<dbReference type="InterPro" id="IPR003819">
    <property type="entry name" value="TauD/TfdA-like"/>
</dbReference>
<sequence length="176" mass="20137">MREEQQFSNVPTYIPDSLTLLCLRQQKGVATSIVLLADLTEEDKALLEEPAFSIKRPASFSGASISVNVPLIMKCSDGSYISRFDYHNVETSSPKHQPVLEKFRQSAIDQNKWISLYLEPGQVVTFDNQKTLHTRNGFKANFDGNDRWLIRLFGTYEKTTSEYFVSTECNHHLKIQ</sequence>
<feature type="domain" description="TauD/TfdA-like" evidence="2">
    <location>
        <begin position="80"/>
        <end position="152"/>
    </location>
</feature>
<dbReference type="Pfam" id="PF02668">
    <property type="entry name" value="TauD"/>
    <property type="match status" value="1"/>
</dbReference>
<dbReference type="eggNOG" id="COG2175">
    <property type="taxonomic scope" value="Bacteria"/>
</dbReference>
<evidence type="ECO:0000313" key="3">
    <source>
        <dbReference type="EMBL" id="EER46868.1"/>
    </source>
</evidence>
<dbReference type="Proteomes" id="UP000005532">
    <property type="component" value="Unassembled WGS sequence"/>
</dbReference>
<dbReference type="AlphaFoldDB" id="C5S2J6"/>
<reference evidence="3 4" key="1">
    <citation type="journal article" date="2010" name="Vet. Microbiol.">
        <title>Production of haemolysins by strains of the Actinobacillus minor/porcitonsillarum complex.</title>
        <authorList>
            <person name="Arya G."/>
            <person name="Niven D.F."/>
        </authorList>
    </citation>
    <scope>NUCLEOTIDE SEQUENCE [LARGE SCALE GENOMIC DNA]</scope>
    <source>
        <strain evidence="3 4">NM305</strain>
    </source>
</reference>
<comment type="caution">
    <text evidence="3">The sequence shown here is derived from an EMBL/GenBank/DDBJ whole genome shotgun (WGS) entry which is preliminary data.</text>
</comment>
<dbReference type="SUPFAM" id="SSF51197">
    <property type="entry name" value="Clavaminate synthase-like"/>
    <property type="match status" value="1"/>
</dbReference>
<evidence type="ECO:0000259" key="2">
    <source>
        <dbReference type="Pfam" id="PF02668"/>
    </source>
</evidence>
<dbReference type="OrthoDB" id="480112at2"/>
<dbReference type="EMBL" id="ACQL01000099">
    <property type="protein sequence ID" value="EER46868.1"/>
    <property type="molecule type" value="Genomic_DNA"/>
</dbReference>
<accession>C5S2J6</accession>